<organism evidence="1 2">
    <name type="scientific">Liparis tanakae</name>
    <name type="common">Tanaka's snailfish</name>
    <dbReference type="NCBI Taxonomy" id="230148"/>
    <lineage>
        <taxon>Eukaryota</taxon>
        <taxon>Metazoa</taxon>
        <taxon>Chordata</taxon>
        <taxon>Craniata</taxon>
        <taxon>Vertebrata</taxon>
        <taxon>Euteleostomi</taxon>
        <taxon>Actinopterygii</taxon>
        <taxon>Neopterygii</taxon>
        <taxon>Teleostei</taxon>
        <taxon>Neoteleostei</taxon>
        <taxon>Acanthomorphata</taxon>
        <taxon>Eupercaria</taxon>
        <taxon>Perciformes</taxon>
        <taxon>Cottioidei</taxon>
        <taxon>Cottales</taxon>
        <taxon>Liparidae</taxon>
        <taxon>Liparis</taxon>
    </lineage>
</organism>
<keyword evidence="2" id="KW-1185">Reference proteome</keyword>
<dbReference type="Proteomes" id="UP000314294">
    <property type="component" value="Unassembled WGS sequence"/>
</dbReference>
<sequence length="63" mass="7411">MDVRHMAMSKLKQCGFPTGTATVVRTWFWKTNLWTRSKTQRKTSSRLTYWTQAVFTVSQKPGR</sequence>
<reference evidence="1 2" key="1">
    <citation type="submission" date="2019-03" db="EMBL/GenBank/DDBJ databases">
        <title>First draft genome of Liparis tanakae, snailfish: a comprehensive survey of snailfish specific genes.</title>
        <authorList>
            <person name="Kim W."/>
            <person name="Song I."/>
            <person name="Jeong J.-H."/>
            <person name="Kim D."/>
            <person name="Kim S."/>
            <person name="Ryu S."/>
            <person name="Song J.Y."/>
            <person name="Lee S.K."/>
        </authorList>
    </citation>
    <scope>NUCLEOTIDE SEQUENCE [LARGE SCALE GENOMIC DNA]</scope>
    <source>
        <tissue evidence="1">Muscle</tissue>
    </source>
</reference>
<dbReference type="AlphaFoldDB" id="A0A4Z2F4G1"/>
<comment type="caution">
    <text evidence="1">The sequence shown here is derived from an EMBL/GenBank/DDBJ whole genome shotgun (WGS) entry which is preliminary data.</text>
</comment>
<accession>A0A4Z2F4G1</accession>
<dbReference type="EMBL" id="SRLO01001659">
    <property type="protein sequence ID" value="TNN36116.1"/>
    <property type="molecule type" value="Genomic_DNA"/>
</dbReference>
<evidence type="ECO:0000313" key="2">
    <source>
        <dbReference type="Proteomes" id="UP000314294"/>
    </source>
</evidence>
<gene>
    <name evidence="1" type="ORF">EYF80_053722</name>
</gene>
<evidence type="ECO:0000313" key="1">
    <source>
        <dbReference type="EMBL" id="TNN36116.1"/>
    </source>
</evidence>
<name>A0A4Z2F4G1_9TELE</name>
<protein>
    <submittedName>
        <fullName evidence="1">Uncharacterized protein</fullName>
    </submittedName>
</protein>
<proteinExistence type="predicted"/>